<sequence length="114" mass="12978">MATLYYFSSIFAVAIVALCINYTVSNFKSLERSTRGQVRLREKNNLLRIKKLLLRSNQADSKASGVGMYPSNGEGRRDYGEINIYSQQQQQQQQKVGVLDKDKQPTSKVRQPCD</sequence>
<organism evidence="3 4">
    <name type="scientific">Glossina palpalis gambiensis</name>
    <dbReference type="NCBI Taxonomy" id="67801"/>
    <lineage>
        <taxon>Eukaryota</taxon>
        <taxon>Metazoa</taxon>
        <taxon>Ecdysozoa</taxon>
        <taxon>Arthropoda</taxon>
        <taxon>Hexapoda</taxon>
        <taxon>Insecta</taxon>
        <taxon>Pterygota</taxon>
        <taxon>Neoptera</taxon>
        <taxon>Endopterygota</taxon>
        <taxon>Diptera</taxon>
        <taxon>Brachycera</taxon>
        <taxon>Muscomorpha</taxon>
        <taxon>Hippoboscoidea</taxon>
        <taxon>Glossinidae</taxon>
        <taxon>Glossina</taxon>
    </lineage>
</organism>
<dbReference type="VEuPathDB" id="VectorBase:GPPI047497"/>
<dbReference type="Proteomes" id="UP000092460">
    <property type="component" value="Unassembled WGS sequence"/>
</dbReference>
<feature type="transmembrane region" description="Helical" evidence="2">
    <location>
        <begin position="6"/>
        <end position="24"/>
    </location>
</feature>
<dbReference type="EMBL" id="JXJN01024591">
    <property type="status" value="NOT_ANNOTATED_CDS"/>
    <property type="molecule type" value="Genomic_DNA"/>
</dbReference>
<keyword evidence="4" id="KW-1185">Reference proteome</keyword>
<keyword evidence="2" id="KW-1133">Transmembrane helix</keyword>
<dbReference type="EnsemblMetazoa" id="GPPI047497-RA">
    <property type="protein sequence ID" value="GPPI047497-PA"/>
    <property type="gene ID" value="GPPI047497"/>
</dbReference>
<evidence type="ECO:0000256" key="2">
    <source>
        <dbReference type="SAM" id="Phobius"/>
    </source>
</evidence>
<feature type="region of interest" description="Disordered" evidence="1">
    <location>
        <begin position="59"/>
        <end position="114"/>
    </location>
</feature>
<keyword evidence="2" id="KW-0812">Transmembrane</keyword>
<protein>
    <submittedName>
        <fullName evidence="3">Uncharacterized protein</fullName>
    </submittedName>
</protein>
<dbReference type="AlphaFoldDB" id="A0A1B0C2N4"/>
<dbReference type="EMBL" id="JXJN01024592">
    <property type="status" value="NOT_ANNOTATED_CDS"/>
    <property type="molecule type" value="Genomic_DNA"/>
</dbReference>
<accession>A0A1B0C2N4</accession>
<proteinExistence type="predicted"/>
<reference evidence="4" key="1">
    <citation type="submission" date="2015-01" db="EMBL/GenBank/DDBJ databases">
        <authorList>
            <person name="Aksoy S."/>
            <person name="Warren W."/>
            <person name="Wilson R.K."/>
        </authorList>
    </citation>
    <scope>NUCLEOTIDE SEQUENCE [LARGE SCALE GENOMIC DNA]</scope>
    <source>
        <strain evidence="4">IAEA</strain>
    </source>
</reference>
<evidence type="ECO:0000256" key="1">
    <source>
        <dbReference type="SAM" id="MobiDB-lite"/>
    </source>
</evidence>
<keyword evidence="2" id="KW-0472">Membrane</keyword>
<feature type="compositionally biased region" description="Basic and acidic residues" evidence="1">
    <location>
        <begin position="98"/>
        <end position="114"/>
    </location>
</feature>
<evidence type="ECO:0000313" key="4">
    <source>
        <dbReference type="Proteomes" id="UP000092460"/>
    </source>
</evidence>
<reference evidence="3" key="2">
    <citation type="submission" date="2020-05" db="UniProtKB">
        <authorList>
            <consortium name="EnsemblMetazoa"/>
        </authorList>
    </citation>
    <scope>IDENTIFICATION</scope>
    <source>
        <strain evidence="3">IAEA</strain>
    </source>
</reference>
<evidence type="ECO:0000313" key="3">
    <source>
        <dbReference type="EnsemblMetazoa" id="GPPI047497-PA"/>
    </source>
</evidence>
<name>A0A1B0C2N4_9MUSC</name>